<feature type="domain" description="FAD-binding PCMH-type" evidence="2">
    <location>
        <begin position="15"/>
        <end position="179"/>
    </location>
</feature>
<dbReference type="Gene3D" id="3.30.465.10">
    <property type="match status" value="1"/>
</dbReference>
<comment type="caution">
    <text evidence="3">The sequence shown here is derived from an EMBL/GenBank/DDBJ whole genome shotgun (WGS) entry which is preliminary data.</text>
</comment>
<evidence type="ECO:0000313" key="4">
    <source>
        <dbReference type="Proteomes" id="UP000186040"/>
    </source>
</evidence>
<dbReference type="Gene3D" id="1.10.45.10">
    <property type="entry name" value="Vanillyl-alcohol Oxidase, Chain A, domain 4"/>
    <property type="match status" value="1"/>
</dbReference>
<dbReference type="Pfam" id="PF04030">
    <property type="entry name" value="ALO"/>
    <property type="match status" value="1"/>
</dbReference>
<dbReference type="GO" id="GO:0016020">
    <property type="term" value="C:membrane"/>
    <property type="evidence" value="ECO:0007669"/>
    <property type="project" value="InterPro"/>
</dbReference>
<dbReference type="PANTHER" id="PTHR43762">
    <property type="entry name" value="L-GULONOLACTONE OXIDASE"/>
    <property type="match status" value="1"/>
</dbReference>
<protein>
    <submittedName>
        <fullName evidence="3">FAD-binding protein</fullName>
    </submittedName>
</protein>
<dbReference type="Pfam" id="PF01565">
    <property type="entry name" value="FAD_binding_4"/>
    <property type="match status" value="1"/>
</dbReference>
<dbReference type="InterPro" id="IPR016169">
    <property type="entry name" value="FAD-bd_PCMH_sub2"/>
</dbReference>
<dbReference type="Gene3D" id="3.30.70.2520">
    <property type="match status" value="1"/>
</dbReference>
<dbReference type="InterPro" id="IPR036318">
    <property type="entry name" value="FAD-bd_PCMH-like_sf"/>
</dbReference>
<keyword evidence="4" id="KW-1185">Reference proteome</keyword>
<dbReference type="InterPro" id="IPR016171">
    <property type="entry name" value="Vanillyl_alc_oxidase_C-sub2"/>
</dbReference>
<keyword evidence="1" id="KW-0560">Oxidoreductase</keyword>
<dbReference type="EMBL" id="MKQR01000016">
    <property type="protein sequence ID" value="OLR92488.1"/>
    <property type="molecule type" value="Genomic_DNA"/>
</dbReference>
<dbReference type="InterPro" id="IPR010031">
    <property type="entry name" value="FAD_lactone_oxidase-like"/>
</dbReference>
<organism evidence="3 4">
    <name type="scientific">Actinokineospora bangkokensis</name>
    <dbReference type="NCBI Taxonomy" id="1193682"/>
    <lineage>
        <taxon>Bacteria</taxon>
        <taxon>Bacillati</taxon>
        <taxon>Actinomycetota</taxon>
        <taxon>Actinomycetes</taxon>
        <taxon>Pseudonocardiales</taxon>
        <taxon>Pseudonocardiaceae</taxon>
        <taxon>Actinokineospora</taxon>
    </lineage>
</organism>
<dbReference type="InterPro" id="IPR007173">
    <property type="entry name" value="ALO_C"/>
</dbReference>
<evidence type="ECO:0000259" key="2">
    <source>
        <dbReference type="PROSITE" id="PS51387"/>
    </source>
</evidence>
<dbReference type="AlphaFoldDB" id="A0A1Q9LKD1"/>
<dbReference type="OrthoDB" id="9800184at2"/>
<dbReference type="RefSeq" id="WP_075975631.1">
    <property type="nucleotide sequence ID" value="NZ_MKQR01000016.1"/>
</dbReference>
<dbReference type="PANTHER" id="PTHR43762:SF1">
    <property type="entry name" value="D-ARABINONO-1,4-LACTONE OXIDASE"/>
    <property type="match status" value="1"/>
</dbReference>
<dbReference type="InterPro" id="IPR016166">
    <property type="entry name" value="FAD-bd_PCMH"/>
</dbReference>
<dbReference type="InterPro" id="IPR016167">
    <property type="entry name" value="FAD-bd_PCMH_sub1"/>
</dbReference>
<dbReference type="STRING" id="1193682.BJP25_20675"/>
<dbReference type="InterPro" id="IPR006094">
    <property type="entry name" value="Oxid_FAD_bind_N"/>
</dbReference>
<dbReference type="SUPFAM" id="SSF56176">
    <property type="entry name" value="FAD-binding/transporter-associated domain-like"/>
    <property type="match status" value="1"/>
</dbReference>
<dbReference type="PROSITE" id="PS51387">
    <property type="entry name" value="FAD_PCMH"/>
    <property type="match status" value="1"/>
</dbReference>
<dbReference type="Proteomes" id="UP000186040">
    <property type="component" value="Unassembled WGS sequence"/>
</dbReference>
<reference evidence="3 4" key="1">
    <citation type="submission" date="2016-10" db="EMBL/GenBank/DDBJ databases">
        <title>The Draft Genome Sequence of Actinokineospora bangkokensis 44EHWT reveals the biosynthetic pathway of antifungal compounds Thailandins with unusual extender unit butylmalonyl-CoA.</title>
        <authorList>
            <person name="Greule A."/>
            <person name="Intra B."/>
            <person name="Flemming S."/>
            <person name="Rommel M.G."/>
            <person name="Panbangred W."/>
            <person name="Bechthold A."/>
        </authorList>
    </citation>
    <scope>NUCLEOTIDE SEQUENCE [LARGE SCALE GENOMIC DNA]</scope>
    <source>
        <strain evidence="3 4">44EHW</strain>
    </source>
</reference>
<dbReference type="Gene3D" id="3.30.70.2530">
    <property type="match status" value="1"/>
</dbReference>
<sequence>MSTAQHPARNWAGNVTFGARAVHRPHTLDALREVVAESPRVRALGSGHSFSAVTDTTGDLVALDALPPLVEVSGSTATVGAGMTYGEVAARLHAEGVALGALASLPHISVAGSVATATHGSGTAHRCLAADVRAVHLLTPEGDLTTISRDTTPDTLPGAVVALGGLGVVTALTLDVEPTYEVAQDVLLDVPLDEVERDFAAVHTAASSVSTFTRWQDGTASVFLKNRVGHTGSGWRAGTPATTTVHPVPGMSTASSTQQLGVPGPWFERLPHFRPELKPSSAGAELQSEVYVPLAGAREAIGALRAIADVVAPVLQIAEIRTVAADDLWLSPAHRRDSLTIHFTWVHDTGAALPAVKAVEDALRPLGARPHWGKLTTMAPEEVVAHYPRAQDFTTLLRTMDPGGKFTNDLLDAHFPRG</sequence>
<evidence type="ECO:0000313" key="3">
    <source>
        <dbReference type="EMBL" id="OLR92488.1"/>
    </source>
</evidence>
<proteinExistence type="predicted"/>
<gene>
    <name evidence="3" type="ORF">BJP25_20675</name>
</gene>
<dbReference type="GO" id="GO:0003885">
    <property type="term" value="F:D-arabinono-1,4-lactone oxidase activity"/>
    <property type="evidence" value="ECO:0007669"/>
    <property type="project" value="InterPro"/>
</dbReference>
<dbReference type="GO" id="GO:0080049">
    <property type="term" value="F:L-gulono-1,4-lactone dehydrogenase activity"/>
    <property type="evidence" value="ECO:0007669"/>
    <property type="project" value="TreeGrafter"/>
</dbReference>
<name>A0A1Q9LKD1_9PSEU</name>
<accession>A0A1Q9LKD1</accession>
<dbReference type="GO" id="GO:0071949">
    <property type="term" value="F:FAD binding"/>
    <property type="evidence" value="ECO:0007669"/>
    <property type="project" value="InterPro"/>
</dbReference>
<evidence type="ECO:0000256" key="1">
    <source>
        <dbReference type="ARBA" id="ARBA00023002"/>
    </source>
</evidence>
<dbReference type="PIRSF" id="PIRSF000136">
    <property type="entry name" value="LGO_GLO"/>
    <property type="match status" value="1"/>
</dbReference>
<dbReference type="Gene3D" id="3.30.43.10">
    <property type="entry name" value="Uridine Diphospho-n-acetylenolpyruvylglucosamine Reductase, domain 2"/>
    <property type="match status" value="1"/>
</dbReference>